<gene>
    <name evidence="2" type="ORF">C0Q70_06825</name>
</gene>
<reference evidence="2 3" key="1">
    <citation type="submission" date="2018-04" db="EMBL/GenBank/DDBJ databases">
        <title>The genome of golden apple snail Pomacea canaliculata provides insight into stress tolerance and invasive adaptation.</title>
        <authorList>
            <person name="Liu C."/>
            <person name="Liu B."/>
            <person name="Ren Y."/>
            <person name="Zhang Y."/>
            <person name="Wang H."/>
            <person name="Li S."/>
            <person name="Jiang F."/>
            <person name="Yin L."/>
            <person name="Zhang G."/>
            <person name="Qian W."/>
            <person name="Fan W."/>
        </authorList>
    </citation>
    <scope>NUCLEOTIDE SEQUENCE [LARGE SCALE GENOMIC DNA]</scope>
    <source>
        <strain evidence="2">SZHN2017</strain>
        <tissue evidence="2">Muscle</tissue>
    </source>
</reference>
<proteinExistence type="predicted"/>
<accession>A0A2T7PDB6</accession>
<feature type="region of interest" description="Disordered" evidence="1">
    <location>
        <begin position="90"/>
        <end position="111"/>
    </location>
</feature>
<comment type="caution">
    <text evidence="2">The sequence shown here is derived from an EMBL/GenBank/DDBJ whole genome shotgun (WGS) entry which is preliminary data.</text>
</comment>
<protein>
    <submittedName>
        <fullName evidence="2">Uncharacterized protein</fullName>
    </submittedName>
</protein>
<dbReference type="AlphaFoldDB" id="A0A2T7PDB6"/>
<dbReference type="OrthoDB" id="6039711at2759"/>
<evidence type="ECO:0000313" key="3">
    <source>
        <dbReference type="Proteomes" id="UP000245119"/>
    </source>
</evidence>
<sequence length="111" mass="12459">MEFLTDDVDDVIIKCYVCPNSSAQSCEMESLRQNPDDYLNGKGVTEGKEEDGDVLNTLHVQNGAARTKRTTQKKEVYHEDKTKGNVHIKRSATAAASPNSRRYRYAFGNDD</sequence>
<dbReference type="EMBL" id="PZQS01000004">
    <property type="protein sequence ID" value="PVD31413.1"/>
    <property type="molecule type" value="Genomic_DNA"/>
</dbReference>
<evidence type="ECO:0000313" key="2">
    <source>
        <dbReference type="EMBL" id="PVD31413.1"/>
    </source>
</evidence>
<name>A0A2T7PDB6_POMCA</name>
<dbReference type="Proteomes" id="UP000245119">
    <property type="component" value="Linkage Group LG4"/>
</dbReference>
<evidence type="ECO:0000256" key="1">
    <source>
        <dbReference type="SAM" id="MobiDB-lite"/>
    </source>
</evidence>
<keyword evidence="3" id="KW-1185">Reference proteome</keyword>
<organism evidence="2 3">
    <name type="scientific">Pomacea canaliculata</name>
    <name type="common">Golden apple snail</name>
    <dbReference type="NCBI Taxonomy" id="400727"/>
    <lineage>
        <taxon>Eukaryota</taxon>
        <taxon>Metazoa</taxon>
        <taxon>Spiralia</taxon>
        <taxon>Lophotrochozoa</taxon>
        <taxon>Mollusca</taxon>
        <taxon>Gastropoda</taxon>
        <taxon>Caenogastropoda</taxon>
        <taxon>Architaenioglossa</taxon>
        <taxon>Ampullarioidea</taxon>
        <taxon>Ampullariidae</taxon>
        <taxon>Pomacea</taxon>
    </lineage>
</organism>